<protein>
    <submittedName>
        <fullName evidence="2">Uncharacterized protein</fullName>
    </submittedName>
</protein>
<reference evidence="2 3" key="1">
    <citation type="journal article" date="2016" name="Genome Announc.">
        <title>Genome Sequence of Madurella mycetomatis mm55, Isolated from a Human Mycetoma Case in Sudan.</title>
        <authorList>
            <person name="Smit S."/>
            <person name="Derks M.F."/>
            <person name="Bervoets S."/>
            <person name="Fahal A."/>
            <person name="van Leeuwen W."/>
            <person name="van Belkum A."/>
            <person name="van de Sande W.W."/>
        </authorList>
    </citation>
    <scope>NUCLEOTIDE SEQUENCE [LARGE SCALE GENOMIC DNA]</scope>
    <source>
        <strain evidence="3">mm55</strain>
    </source>
</reference>
<dbReference type="AlphaFoldDB" id="A0A175VYZ7"/>
<feature type="compositionally biased region" description="Low complexity" evidence="1">
    <location>
        <begin position="137"/>
        <end position="152"/>
    </location>
</feature>
<gene>
    <name evidence="2" type="ORF">MMYC01_209297</name>
</gene>
<evidence type="ECO:0000256" key="1">
    <source>
        <dbReference type="SAM" id="MobiDB-lite"/>
    </source>
</evidence>
<evidence type="ECO:0000313" key="2">
    <source>
        <dbReference type="EMBL" id="KXX76726.1"/>
    </source>
</evidence>
<dbReference type="Proteomes" id="UP000078237">
    <property type="component" value="Unassembled WGS sequence"/>
</dbReference>
<name>A0A175VYZ7_9PEZI</name>
<dbReference type="VEuPathDB" id="FungiDB:MMYC01_209297"/>
<evidence type="ECO:0000313" key="3">
    <source>
        <dbReference type="Proteomes" id="UP000078237"/>
    </source>
</evidence>
<comment type="caution">
    <text evidence="2">The sequence shown here is derived from an EMBL/GenBank/DDBJ whole genome shotgun (WGS) entry which is preliminary data.</text>
</comment>
<accession>A0A175VYZ7</accession>
<feature type="region of interest" description="Disordered" evidence="1">
    <location>
        <begin position="137"/>
        <end position="195"/>
    </location>
</feature>
<keyword evidence="3" id="KW-1185">Reference proteome</keyword>
<dbReference type="EMBL" id="LCTW02000196">
    <property type="protein sequence ID" value="KXX76726.1"/>
    <property type="molecule type" value="Genomic_DNA"/>
</dbReference>
<organism evidence="2 3">
    <name type="scientific">Madurella mycetomatis</name>
    <dbReference type="NCBI Taxonomy" id="100816"/>
    <lineage>
        <taxon>Eukaryota</taxon>
        <taxon>Fungi</taxon>
        <taxon>Dikarya</taxon>
        <taxon>Ascomycota</taxon>
        <taxon>Pezizomycotina</taxon>
        <taxon>Sordariomycetes</taxon>
        <taxon>Sordariomycetidae</taxon>
        <taxon>Sordariales</taxon>
        <taxon>Sordariales incertae sedis</taxon>
        <taxon>Madurella</taxon>
    </lineage>
</organism>
<sequence length="195" mass="21020">MCVPYMPPDPQRIRRVLAPSPCILSQTSVGRRPPSCRPATEPRRRLSLVGHSPIPMIAVCRHALIVARLADINVPEGIKANNIDDVGKGLLQLSRHPAVGDQLRRILEEWGTQVRNFVDIIAGHLGNREAGRDGVIPATGIAPPASATSAGPSDLRSVVPHSQSRSRSPSDGHEMDTDIETESVATGDTLLYRPT</sequence>
<proteinExistence type="predicted"/>